<evidence type="ECO:0000313" key="5">
    <source>
        <dbReference type="Proteomes" id="UP001321018"/>
    </source>
</evidence>
<reference evidence="2 4" key="1">
    <citation type="submission" date="2022-09" db="EMBL/GenBank/DDBJ databases">
        <title>Enrichment on poylsaccharides allowed isolation of novel metabolic and taxonomic groups of Haloarchaea.</title>
        <authorList>
            <person name="Sorokin D.Y."/>
            <person name="Elcheninov A.G."/>
            <person name="Khizhniak T.V."/>
            <person name="Kolganova T.V."/>
            <person name="Kublanov I.V."/>
        </authorList>
    </citation>
    <scope>NUCLEOTIDE SEQUENCE</scope>
    <source>
        <strain evidence="3 4">AArc-m2/3/4</strain>
        <strain evidence="2">AArc-xg1-1</strain>
    </source>
</reference>
<organism evidence="2 5">
    <name type="scientific">Natronoglomus mannanivorans</name>
    <dbReference type="NCBI Taxonomy" id="2979990"/>
    <lineage>
        <taxon>Archaea</taxon>
        <taxon>Methanobacteriati</taxon>
        <taxon>Methanobacteriota</taxon>
        <taxon>Stenosarchaea group</taxon>
        <taxon>Halobacteria</taxon>
        <taxon>Halobacteriales</taxon>
        <taxon>Natrialbaceae</taxon>
        <taxon>Natronoglomus</taxon>
    </lineage>
</organism>
<dbReference type="AlphaFoldDB" id="A0AAP3E0U9"/>
<evidence type="ECO:0000313" key="4">
    <source>
        <dbReference type="Proteomes" id="UP001320972"/>
    </source>
</evidence>
<dbReference type="EMBL" id="JAOPKB010000003">
    <property type="protein sequence ID" value="MCU4972602.1"/>
    <property type="molecule type" value="Genomic_DNA"/>
</dbReference>
<feature type="compositionally biased region" description="Low complexity" evidence="1">
    <location>
        <begin position="26"/>
        <end position="38"/>
    </location>
</feature>
<proteinExistence type="predicted"/>
<protein>
    <submittedName>
        <fullName evidence="2">DUF3006 family protein</fullName>
    </submittedName>
</protein>
<dbReference type="Proteomes" id="UP001320972">
    <property type="component" value="Unassembled WGS sequence"/>
</dbReference>
<dbReference type="InterPro" id="IPR006311">
    <property type="entry name" value="TAT_signal"/>
</dbReference>
<dbReference type="PROSITE" id="PS51318">
    <property type="entry name" value="TAT"/>
    <property type="match status" value="1"/>
</dbReference>
<feature type="region of interest" description="Disordered" evidence="1">
    <location>
        <begin position="160"/>
        <end position="183"/>
    </location>
</feature>
<feature type="region of interest" description="Disordered" evidence="1">
    <location>
        <begin position="1"/>
        <end position="100"/>
    </location>
</feature>
<comment type="caution">
    <text evidence="2">The sequence shown here is derived from an EMBL/GenBank/DDBJ whole genome shotgun (WGS) entry which is preliminary data.</text>
</comment>
<dbReference type="Proteomes" id="UP001321018">
    <property type="component" value="Unassembled WGS sequence"/>
</dbReference>
<dbReference type="RefSeq" id="WP_338002591.1">
    <property type="nucleotide sequence ID" value="NZ_JAOPKA010000002.1"/>
</dbReference>
<feature type="compositionally biased region" description="Basic and acidic residues" evidence="1">
    <location>
        <begin position="41"/>
        <end position="91"/>
    </location>
</feature>
<dbReference type="EMBL" id="JAOPKA010000002">
    <property type="protein sequence ID" value="MCU4740751.1"/>
    <property type="molecule type" value="Genomic_DNA"/>
</dbReference>
<sequence>MADSNRPNRRTVLRTLGSLGIASPFASSASAGRSDSNSPHADADAHAGTDCSAHADRPDRSDDADRPARPERPDRTAHEDRPDRTPRHPPEARAQALANRPGRYLAVVDRIVDGRHAVLLLEDGDELVGQLVVSPDELPDVAERDVLLVTLTDDDDLESARRLDGETERRKRELEDRFDSLAE</sequence>
<accession>A0AAP3E0U9</accession>
<evidence type="ECO:0000313" key="2">
    <source>
        <dbReference type="EMBL" id="MCU4740751.1"/>
    </source>
</evidence>
<gene>
    <name evidence="3" type="ORF">OB955_07600</name>
    <name evidence="2" type="ORF">OB960_04975</name>
</gene>
<dbReference type="Pfam" id="PF11213">
    <property type="entry name" value="DUF3006"/>
    <property type="match status" value="1"/>
</dbReference>
<dbReference type="InterPro" id="IPR021377">
    <property type="entry name" value="DUF3006"/>
</dbReference>
<name>A0AAP3E0U9_9EURY</name>
<keyword evidence="4" id="KW-1185">Reference proteome</keyword>
<evidence type="ECO:0000313" key="3">
    <source>
        <dbReference type="EMBL" id="MCU4972602.1"/>
    </source>
</evidence>
<evidence type="ECO:0000256" key="1">
    <source>
        <dbReference type="SAM" id="MobiDB-lite"/>
    </source>
</evidence>